<evidence type="ECO:0000313" key="7">
    <source>
        <dbReference type="Proteomes" id="UP000799439"/>
    </source>
</evidence>
<dbReference type="PRINTS" id="PR00081">
    <property type="entry name" value="GDHRDH"/>
</dbReference>
<dbReference type="FunFam" id="3.40.50.720:FF:000173">
    <property type="entry name" value="3-oxoacyl-[acyl-carrier protein] reductase"/>
    <property type="match status" value="1"/>
</dbReference>
<keyword evidence="3" id="KW-0560">Oxidoreductase</keyword>
<keyword evidence="2" id="KW-0521">NADP</keyword>
<proteinExistence type="inferred from homology"/>
<dbReference type="InterPro" id="IPR057326">
    <property type="entry name" value="KR_dom"/>
</dbReference>
<dbReference type="GO" id="GO:0048038">
    <property type="term" value="F:quinone binding"/>
    <property type="evidence" value="ECO:0007669"/>
    <property type="project" value="TreeGrafter"/>
</dbReference>
<accession>A0A9P4IYW6</accession>
<dbReference type="Gene3D" id="3.40.50.720">
    <property type="entry name" value="NAD(P)-binding Rossmann-like Domain"/>
    <property type="match status" value="1"/>
</dbReference>
<dbReference type="InterPro" id="IPR036291">
    <property type="entry name" value="NAD(P)-bd_dom_sf"/>
</dbReference>
<dbReference type="AlphaFoldDB" id="A0A9P4IYW6"/>
<evidence type="ECO:0000256" key="3">
    <source>
        <dbReference type="ARBA" id="ARBA00023002"/>
    </source>
</evidence>
<dbReference type="SUPFAM" id="SSF51735">
    <property type="entry name" value="NAD(P)-binding Rossmann-fold domains"/>
    <property type="match status" value="1"/>
</dbReference>
<gene>
    <name evidence="6" type="ORF">K461DRAFT_256300</name>
</gene>
<organism evidence="6 7">
    <name type="scientific">Myriangium duriaei CBS 260.36</name>
    <dbReference type="NCBI Taxonomy" id="1168546"/>
    <lineage>
        <taxon>Eukaryota</taxon>
        <taxon>Fungi</taxon>
        <taxon>Dikarya</taxon>
        <taxon>Ascomycota</taxon>
        <taxon>Pezizomycotina</taxon>
        <taxon>Dothideomycetes</taxon>
        <taxon>Dothideomycetidae</taxon>
        <taxon>Myriangiales</taxon>
        <taxon>Myriangiaceae</taxon>
        <taxon>Myriangium</taxon>
    </lineage>
</organism>
<dbReference type="PROSITE" id="PS00061">
    <property type="entry name" value="ADH_SHORT"/>
    <property type="match status" value="1"/>
</dbReference>
<comment type="caution">
    <text evidence="6">The sequence shown here is derived from an EMBL/GenBank/DDBJ whole genome shotgun (WGS) entry which is preliminary data.</text>
</comment>
<dbReference type="OrthoDB" id="1669814at2759"/>
<dbReference type="Pfam" id="PF00106">
    <property type="entry name" value="adh_short"/>
    <property type="match status" value="1"/>
</dbReference>
<dbReference type="PRINTS" id="PR00080">
    <property type="entry name" value="SDRFAMILY"/>
</dbReference>
<dbReference type="InterPro" id="IPR020904">
    <property type="entry name" value="Sc_DH/Rdtase_CS"/>
</dbReference>
<evidence type="ECO:0000259" key="5">
    <source>
        <dbReference type="SMART" id="SM00822"/>
    </source>
</evidence>
<evidence type="ECO:0000256" key="4">
    <source>
        <dbReference type="RuleBase" id="RU000363"/>
    </source>
</evidence>
<dbReference type="SMART" id="SM00822">
    <property type="entry name" value="PKS_KR"/>
    <property type="match status" value="1"/>
</dbReference>
<comment type="similarity">
    <text evidence="1 4">Belongs to the short-chain dehydrogenases/reductases (SDR) family.</text>
</comment>
<evidence type="ECO:0000256" key="1">
    <source>
        <dbReference type="ARBA" id="ARBA00006484"/>
    </source>
</evidence>
<keyword evidence="7" id="KW-1185">Reference proteome</keyword>
<evidence type="ECO:0000313" key="6">
    <source>
        <dbReference type="EMBL" id="KAF2152422.1"/>
    </source>
</evidence>
<dbReference type="GO" id="GO:0016616">
    <property type="term" value="F:oxidoreductase activity, acting on the CH-OH group of donors, NAD or NADP as acceptor"/>
    <property type="evidence" value="ECO:0007669"/>
    <property type="project" value="TreeGrafter"/>
</dbReference>
<dbReference type="EMBL" id="ML996086">
    <property type="protein sequence ID" value="KAF2152422.1"/>
    <property type="molecule type" value="Genomic_DNA"/>
</dbReference>
<dbReference type="InterPro" id="IPR002347">
    <property type="entry name" value="SDR_fam"/>
</dbReference>
<evidence type="ECO:0000256" key="2">
    <source>
        <dbReference type="ARBA" id="ARBA00022857"/>
    </source>
</evidence>
<feature type="domain" description="Ketoreductase" evidence="5">
    <location>
        <begin position="24"/>
        <end position="204"/>
    </location>
</feature>
<name>A0A9P4IYW6_9PEZI</name>
<protein>
    <submittedName>
        <fullName evidence="6">NAD(P)-binding protein</fullName>
    </submittedName>
</protein>
<dbReference type="Proteomes" id="UP000799439">
    <property type="component" value="Unassembled WGS sequence"/>
</dbReference>
<sequence length="269" mass="28302">MRPLLPRRSAFQHLRLYSTAPSGPHAIITGASRGIGRSIAHHLAQQGYTLTLISRNPDVLTSTASSLPNASTHTTLPGDISSRTFWSSLPKSLGPIDVLVNAAGLTHASPFLRTSEDLVEDVVRTNLLGTMWGCRAVGRRMMRQPHHGDKGRGVIVNVASLLGVQGGVGSAAYAASKAGVVGFTRALAAELGPAGIRVNAVLPGYVGTDMTDAMAAEARDQALSRIPLKRFGTADEVADSVSFLIRNAYAHNCVLNLDGGLSATVSRVY</sequence>
<reference evidence="6" key="1">
    <citation type="journal article" date="2020" name="Stud. Mycol.">
        <title>101 Dothideomycetes genomes: a test case for predicting lifestyles and emergence of pathogens.</title>
        <authorList>
            <person name="Haridas S."/>
            <person name="Albert R."/>
            <person name="Binder M."/>
            <person name="Bloem J."/>
            <person name="Labutti K."/>
            <person name="Salamov A."/>
            <person name="Andreopoulos B."/>
            <person name="Baker S."/>
            <person name="Barry K."/>
            <person name="Bills G."/>
            <person name="Bluhm B."/>
            <person name="Cannon C."/>
            <person name="Castanera R."/>
            <person name="Culley D."/>
            <person name="Daum C."/>
            <person name="Ezra D."/>
            <person name="Gonzalez J."/>
            <person name="Henrissat B."/>
            <person name="Kuo A."/>
            <person name="Liang C."/>
            <person name="Lipzen A."/>
            <person name="Lutzoni F."/>
            <person name="Magnuson J."/>
            <person name="Mondo S."/>
            <person name="Nolan M."/>
            <person name="Ohm R."/>
            <person name="Pangilinan J."/>
            <person name="Park H.-J."/>
            <person name="Ramirez L."/>
            <person name="Alfaro M."/>
            <person name="Sun H."/>
            <person name="Tritt A."/>
            <person name="Yoshinaga Y."/>
            <person name="Zwiers L.-H."/>
            <person name="Turgeon B."/>
            <person name="Goodwin S."/>
            <person name="Spatafora J."/>
            <person name="Crous P."/>
            <person name="Grigoriev I."/>
        </authorList>
    </citation>
    <scope>NUCLEOTIDE SEQUENCE</scope>
    <source>
        <strain evidence="6">CBS 260.36</strain>
    </source>
</reference>
<dbReference type="PANTHER" id="PTHR42760:SF133">
    <property type="entry name" value="3-OXOACYL-[ACYL-CARRIER-PROTEIN] REDUCTASE"/>
    <property type="match status" value="1"/>
</dbReference>
<dbReference type="GO" id="GO:0006633">
    <property type="term" value="P:fatty acid biosynthetic process"/>
    <property type="evidence" value="ECO:0007669"/>
    <property type="project" value="TreeGrafter"/>
</dbReference>
<dbReference type="PANTHER" id="PTHR42760">
    <property type="entry name" value="SHORT-CHAIN DEHYDROGENASES/REDUCTASES FAMILY MEMBER"/>
    <property type="match status" value="1"/>
</dbReference>